<feature type="compositionally biased region" description="Low complexity" evidence="1">
    <location>
        <begin position="345"/>
        <end position="384"/>
    </location>
</feature>
<accession>B3L670</accession>
<dbReference type="InterPro" id="IPR036691">
    <property type="entry name" value="Endo/exonu/phosph_ase_sf"/>
</dbReference>
<dbReference type="Gene3D" id="3.60.10.10">
    <property type="entry name" value="Endonuclease/exonuclease/phosphatase"/>
    <property type="match status" value="1"/>
</dbReference>
<feature type="domain" description="Endonuclease/exonuclease/phosphatase" evidence="2">
    <location>
        <begin position="2136"/>
        <end position="2495"/>
    </location>
</feature>
<feature type="compositionally biased region" description="Polar residues" evidence="1">
    <location>
        <begin position="772"/>
        <end position="787"/>
    </location>
</feature>
<dbReference type="VEuPathDB" id="PlasmoDB:PKNH_1013600"/>
<feature type="compositionally biased region" description="Polar residues" evidence="1">
    <location>
        <begin position="743"/>
        <end position="756"/>
    </location>
</feature>
<organism evidence="3 4">
    <name type="scientific">Plasmodium knowlesi (strain H)</name>
    <dbReference type="NCBI Taxonomy" id="5851"/>
    <lineage>
        <taxon>Eukaryota</taxon>
        <taxon>Sar</taxon>
        <taxon>Alveolata</taxon>
        <taxon>Apicomplexa</taxon>
        <taxon>Aconoidasida</taxon>
        <taxon>Haemosporida</taxon>
        <taxon>Plasmodiidae</taxon>
        <taxon>Plasmodium</taxon>
        <taxon>Plasmodium (Plasmodium)</taxon>
    </lineage>
</organism>
<feature type="region of interest" description="Disordered" evidence="1">
    <location>
        <begin position="1745"/>
        <end position="1818"/>
    </location>
</feature>
<dbReference type="EMBL" id="AM910992">
    <property type="protein sequence ID" value="CAA9988642.1"/>
    <property type="molecule type" value="Genomic_DNA"/>
</dbReference>
<dbReference type="InterPro" id="IPR005135">
    <property type="entry name" value="Endo/exonuclease/phosphatase"/>
</dbReference>
<feature type="region of interest" description="Disordered" evidence="1">
    <location>
        <begin position="633"/>
        <end position="655"/>
    </location>
</feature>
<dbReference type="InterPro" id="IPR050410">
    <property type="entry name" value="CCR4/nocturin_mRNA_transcr"/>
</dbReference>
<dbReference type="SUPFAM" id="SSF56219">
    <property type="entry name" value="DNase I-like"/>
    <property type="match status" value="1"/>
</dbReference>
<dbReference type="PANTHER" id="PTHR12121:SF34">
    <property type="entry name" value="PROTEIN ANGEL"/>
    <property type="match status" value="1"/>
</dbReference>
<feature type="region of interest" description="Disordered" evidence="1">
    <location>
        <begin position="1848"/>
        <end position="1957"/>
    </location>
</feature>
<evidence type="ECO:0000313" key="3">
    <source>
        <dbReference type="EMBL" id="CAA9988642.1"/>
    </source>
</evidence>
<feature type="compositionally biased region" description="Basic and acidic residues" evidence="1">
    <location>
        <begin position="300"/>
        <end position="330"/>
    </location>
</feature>
<gene>
    <name evidence="3" type="ORF">PKNH_1013600</name>
</gene>
<dbReference type="InParanoid" id="A0A384KQZ5"/>
<sequence length="2507" mass="278984">MDNSPKGNFMFFQKNKSNDNQLSHKFEETMYAKGEEKKNGKRGGTDSKGVTPVLKDQGVNIYINTPTSILDKNMNTVKKYDNVTGSLSASSPMGEKSSDHGQNIFVDRGLDMKKMLGMEEKETPGGMSIYTLKNYKVSGHGMSIHRESSKEPPKNTQQFKPKFNKNKKNTTKEEGNMNNMSKDIKIRKSNILELNKLLKENLRIEENLKKKKKGKGNKDDGEDDDDEDYDGGYDQDYYQMWGDNSSRYIPRDNARDKATPGEQHEHVQKDMSSQEEGSLEGKRDNGKEKKERGKRKSKEKNKDNKAKGKNEEREREKDKSISKGKMKEFDLNDQEESDKKKDPLSISNQNNVVNSNMINNVSGNPSNSPSNSMNIMMGSSLNSGPSIILNMDNKNSGKNKKARNKKGEQHQEKKNESPQNRKNEPGQGKKNDSPQNKKNDSPQNKKNEMMQNKKMDSPQNRKNDQGENKKMESPHNRKNDLGNNRKNESGQNKKNHSPHNRKNDSPHNRKNNSPHNRKNKREDFLTGMNANCLLDQGDGKMIKNELLMETGVIGKNKNMDNSINFSPHYSYYYSNNRSDIPTVNTSRRGAFNKVHLDLYCDNSGSYMMDSSDNKSFNYKKEPRNDMFKLGNNNVNSGGGHGSDSGPIGSTGNLGNHGGLSLSGKFHMSKNFFKSQEMGNYHFQDLSSTYDKYKGSFDPTSMSEFLDHESGKRYVHNKTWSSHSEVKNVKDNNVVNVKNTNVIGTNRNNHMNLNLSSKDNRLGISKGSDKRTPSNIIHSSTNNVGKKYTNSKNLQSFNNKLNFSSDGVDLGMSSKMNIFNNAGEVGGSALGGSSGGGNNLSAYHMANHHLGSNHLGSNNVGSNNIGSNNIGNGNMGNSNLVSNNVGSYNLPSNVSSSNLGSSNSVSNVLKDESHLLGSRTYNNMLSSSNMNPLLNGENNNLLSSSYANVTNVLSSSNGMVSSGNKVYNSGGGGEGNLNDNINNVGSLNGTSFQTNKSNSSVNNRINSSKNHMGDILSGQNYVNNVLLYDSGGVMYNGKVGSMNSYARQNLPHFSGQTLENYPNQSVDNYASQSVDHYANPNIDNYANQSVDPYANPNIDNYLNPNIDNYGSPHLDNYGTPVMDSYVNPIMDSYANAALDNYANQSVDNYANQSVDNYANPSVDNYVSPNADNYVNPSGDNYANPNVDSYVNPDVDNYPNQSMDNYGNQSMDNYTNQNVDNYASPHMENYTSPHMDNFVNPLMDSYMNPNMESFANQSLDNYGGQNIGNFASPNVDNFASPPSVDNFASPNGESFPPQNVETFVGPSGESYPHGYLNNLPMNYLNGGMTSALSNNRGTSSINNMNQYSNELTNTSSNMLNSIVGKKNNLLLSGMNNTVSSSKGNFGMNYINDTFKKASNLFLKTVMRRGTRNASGNKIKRNKNKELLESKGGKYEMTSPSKEGNGSGMVPDRGGVNYVLEDPPPGIAKYIHSGEMAERIKENDAASALTTAIATAIATSTSGAGTSVQHMKCLEEHDTIKKKVKKEKRTQVKNIKINIDKINLLENKKKKYLAEIIRCELIWGPTKNKEPITPVESCELHPVVIIKDQYGHLYDDDEDNENNPIGKTVNIFYRWSRGPPRTVCFFHPQKIACLQCTVTFRCFCSYECFMKGFDHVHKYYRSNGLINIPSHPNLHTYGVPCSPFDWENYEKNIEFDEKHYNSLMQSGLLNSPDMEKWEIINNERNYIPCLKDVGHQIMLETMLLDKNTMSSENGTTSSDECEGSSVDEDSSEHGSQAGEEGTVGAVGAVDELHKGDVREGSDCNLSSSDEKNPGKKKSPAECARYADVQTSELDTMNPDQVGSLNEMQYAGNHKEEDPYSGQLADGSGIANGDADTPNQNDAGTNTVFTSKGDSSTEANAKQPLPIDGTLNENNNVSSSPGEEGKELSKEEYTTKSALNHGTNEESEGNEKRMDTFGVNGMDNGGINDTFVRNDEAMCVQNEGEPTSGLIPPIAEAKEEGAELKEKDVAAPANGDSGENVEDRQTNQGARSGIPTSPSESATAEVESKDATEKLTHEGEKNQIEPTQENALQLKKKKKRKKKKIYILDDQVWNNIRDPNIYHKIITGCCIPNVTISPNYNVTCFKNSTVSNVNNQFTIMTWNVLAEIYGTIEAFPHCDPYMLAWSYRKTKIIQEILNNSPDIICLQEIQNEHFLDFFKPSLGELGYEGVYKQKTKEIFTSPSGKRRGGKYTIDGCAIFYNKKKLKFVETYALEFSKLIKEASVFTLPKEVQKNPSLVKRLLKDNVALVILLEYIQQYSKMYDSKEEGVEKPNKNLIIVANTHIVANPEANYVKIWQAQILVKVVEYLRINFIKKYETIPSLIICGDFNSTPSSAVYQLIYKKTCSRSHEDFSSDKYSLLTDLPLGHNLNLKSAYAISKLLSQKLNPEEYSSKMEIFEPLFTNYTGNFIGCLDYIFYNDENLNIISTVNIADENQLMQEAHIYQLSNCALPSPIRPSDHLPLIAKFEFKIY</sequence>
<feature type="region of interest" description="Disordered" evidence="1">
    <location>
        <begin position="1"/>
        <end position="52"/>
    </location>
</feature>
<feature type="region of interest" description="Disordered" evidence="1">
    <location>
        <begin position="1997"/>
        <end position="2072"/>
    </location>
</feature>
<dbReference type="OrthoDB" id="428734at2759"/>
<dbReference type="PANTHER" id="PTHR12121">
    <property type="entry name" value="CARBON CATABOLITE REPRESSOR PROTEIN 4"/>
    <property type="match status" value="1"/>
</dbReference>
<feature type="compositionally biased region" description="Low complexity" evidence="1">
    <location>
        <begin position="1774"/>
        <end position="1786"/>
    </location>
</feature>
<accession>A0A384KQZ5</accession>
<feature type="region of interest" description="Disordered" evidence="1">
    <location>
        <begin position="743"/>
        <end position="787"/>
    </location>
</feature>
<feature type="compositionally biased region" description="Low complexity" evidence="1">
    <location>
        <begin position="643"/>
        <end position="655"/>
    </location>
</feature>
<keyword evidence="4" id="KW-1185">Reference proteome</keyword>
<feature type="region of interest" description="Disordered" evidence="1">
    <location>
        <begin position="210"/>
        <end position="523"/>
    </location>
</feature>
<accession>A0A1A7VJJ5</accession>
<dbReference type="STRING" id="5851.A0A384KQZ5"/>
<feature type="compositionally biased region" description="Basic and acidic residues" evidence="1">
    <location>
        <begin position="279"/>
        <end position="291"/>
    </location>
</feature>
<feature type="compositionally biased region" description="Basic and acidic residues" evidence="1">
    <location>
        <begin position="2042"/>
        <end position="2059"/>
    </location>
</feature>
<dbReference type="Proteomes" id="UP000031513">
    <property type="component" value="Chromosome 10"/>
</dbReference>
<dbReference type="KEGG" id="pkn:PKNH_1013600"/>
<dbReference type="FunCoup" id="A0A384KQZ5">
    <property type="interactions" value="60"/>
</dbReference>
<feature type="compositionally biased region" description="Polar residues" evidence="1">
    <location>
        <begin position="1873"/>
        <end position="1896"/>
    </location>
</feature>
<feature type="compositionally biased region" description="Basic and acidic residues" evidence="1">
    <location>
        <begin position="22"/>
        <end position="38"/>
    </location>
</feature>
<name>A0A384KQZ5_PLAKH</name>
<dbReference type="Pfam" id="PF03372">
    <property type="entry name" value="Exo_endo_phos"/>
    <property type="match status" value="1"/>
</dbReference>
<dbReference type="OMA" id="KNDSPQN"/>
<proteinExistence type="predicted"/>
<evidence type="ECO:0000259" key="2">
    <source>
        <dbReference type="Pfam" id="PF03372"/>
    </source>
</evidence>
<feature type="region of interest" description="Disordered" evidence="1">
    <location>
        <begin position="142"/>
        <end position="180"/>
    </location>
</feature>
<dbReference type="GO" id="GO:0000175">
    <property type="term" value="F:3'-5'-RNA exonuclease activity"/>
    <property type="evidence" value="ECO:0007669"/>
    <property type="project" value="TreeGrafter"/>
</dbReference>
<feature type="compositionally biased region" description="Acidic residues" evidence="1">
    <location>
        <begin position="1756"/>
        <end position="1767"/>
    </location>
</feature>
<feature type="compositionally biased region" description="Basic residues" evidence="1">
    <location>
        <begin position="508"/>
        <end position="519"/>
    </location>
</feature>
<feature type="compositionally biased region" description="Basic and acidic residues" evidence="1">
    <location>
        <begin position="1919"/>
        <end position="1930"/>
    </location>
</feature>
<evidence type="ECO:0000256" key="1">
    <source>
        <dbReference type="SAM" id="MobiDB-lite"/>
    </source>
</evidence>
<protein>
    <submittedName>
        <fullName evidence="3">CCR4 domain-containing protein 1, putative</fullName>
    </submittedName>
</protein>
<feature type="compositionally biased region" description="Acidic residues" evidence="1">
    <location>
        <begin position="220"/>
        <end position="233"/>
    </location>
</feature>
<feature type="compositionally biased region" description="Polar residues" evidence="1">
    <location>
        <begin position="1745"/>
        <end position="1755"/>
    </location>
</feature>
<feature type="compositionally biased region" description="Polar residues" evidence="1">
    <location>
        <begin position="1907"/>
        <end position="1917"/>
    </location>
</feature>
<reference evidence="3 4" key="1">
    <citation type="journal article" date="2008" name="Nature">
        <title>The genome of Plasmodium knowlesi strain H, a zoonotic malaria parasite with host range from monkey to man.</title>
        <authorList>
            <person name="Pain A."/>
            <person name="Boehme U."/>
            <person name="Berry A.E."/>
            <person name="Mungall K."/>
            <person name="Finn R."/>
            <person name="Jackson A.P."/>
            <person name="Mourier T."/>
            <person name="Mistry J."/>
            <person name="Pasini E.M."/>
            <person name="Aslett M."/>
            <person name="Balasubrammaniam S."/>
            <person name="Borgwardt K."/>
            <person name="Brooks K."/>
            <person name="Carret C."/>
            <person name="Carver T.J."/>
            <person name="Cherevach I."/>
            <person name="Chillingworth T."/>
            <person name="Clarke T.G."/>
            <person name="Galinski M.R."/>
            <person name="Hall N."/>
            <person name="Harper D."/>
            <person name="Harris D."/>
            <person name="Hauser H."/>
            <person name="Ivens A."/>
            <person name="Janssen C.S."/>
            <person name="Keane T."/>
            <person name="Larke N."/>
            <person name="Lapp S."/>
            <person name="Marti M."/>
            <person name="Moule S."/>
            <person name="Meyer I.M."/>
            <person name="Ormond D."/>
            <person name="Peters N."/>
            <person name="Sanders M."/>
            <person name="Sanders S."/>
            <person name="Sergeant T.J."/>
            <person name="Simmonds M."/>
            <person name="Smith F."/>
            <person name="Squares R."/>
            <person name="Thurston S."/>
            <person name="Tivey A.R."/>
            <person name="Walker D."/>
            <person name="White B."/>
            <person name="Zuiderwijk E."/>
            <person name="Churcher C."/>
            <person name="Quail M.A."/>
            <person name="Cowman A.F."/>
            <person name="Turner C.M.R."/>
            <person name="Rajandream M.A."/>
            <person name="Kocken C.H.M."/>
            <person name="Thomas A.W."/>
            <person name="Newbold C.I."/>
            <person name="Barrell B.G."/>
            <person name="Berriman M."/>
        </authorList>
    </citation>
    <scope>NUCLEOTIDE SEQUENCE [LARGE SCALE GENOMIC DNA]</scope>
    <source>
        <strain evidence="3 4">H</strain>
    </source>
</reference>
<dbReference type="GeneID" id="7321225"/>
<evidence type="ECO:0000313" key="4">
    <source>
        <dbReference type="Proteomes" id="UP000031513"/>
    </source>
</evidence>
<dbReference type="RefSeq" id="XP_002259618.1">
    <property type="nucleotide sequence ID" value="XM_002259582.1"/>
</dbReference>
<feature type="compositionally biased region" description="Polar residues" evidence="1">
    <location>
        <begin position="2022"/>
        <end position="2038"/>
    </location>
</feature>
<feature type="compositionally biased region" description="Basic and acidic residues" evidence="1">
    <location>
        <begin position="405"/>
        <end position="488"/>
    </location>
</feature>
<feature type="compositionally biased region" description="Basic and acidic residues" evidence="1">
    <location>
        <begin position="1787"/>
        <end position="1798"/>
    </location>
</feature>
<feature type="compositionally biased region" description="Basic and acidic residues" evidence="1">
    <location>
        <begin position="249"/>
        <end position="269"/>
    </location>
</feature>
<feature type="compositionally biased region" description="Basic and acidic residues" evidence="1">
    <location>
        <begin position="144"/>
        <end position="153"/>
    </location>
</feature>